<sequence length="550" mass="59471">MDIAVDTQSVSMPPWSVDPEDRSGAAPAIGDLLVAAALKWPERTGVNDGESSYTYAELERGARTVADWLAGHGVRAGDRVVVLAEKRAVMPILAVAVWKCGAVYVPLDATEPAARLRALVTRLEPVAVITLGAQDPGISANCLLNAEHLASLLAGPAADHVTVAHQPDEAAYIIFASSSSGEPQGVEVDVASLFTYFCNHNQVLRFTSKSRVLSLSPFNVDVSLEDTLLPLSLGGYVFQFRNLPAGAVIRAVLGRERITHLVAVSMLLAMITGDGRQLTRAKLPDLETVMTGAQVCDPAVVRIWREQLPQTRFLHAYGPPEATIFSVTKEIGQVDDGPETVCLIGRPLPGMAVKIMKDGEELCQPGAEGELWIGGKQVMRGYFDRPDETARHVVSLAGTRFFRTGDIFSYTVDGDLVFHRHDDGEIVWLAGRRTHLSEVRRAALDCLGVEGAVAGVVRRAGRDLVVLVVLSQQPQVVTKVEEHLRAVLPGYMRPTVFAWWPAGSAASTPPVEGRDLIEQAKTAVMQSNVNHFVFLADGTVEPFEEVQPCQ</sequence>
<feature type="region of interest" description="Disordered" evidence="1">
    <location>
        <begin position="1"/>
        <end position="22"/>
    </location>
</feature>
<dbReference type="AlphaFoldDB" id="A0A423GJH5"/>
<dbReference type="GO" id="GO:0043041">
    <property type="term" value="P:amino acid activation for nonribosomal peptide biosynthetic process"/>
    <property type="evidence" value="ECO:0007669"/>
    <property type="project" value="TreeGrafter"/>
</dbReference>
<comment type="caution">
    <text evidence="3">The sequence shown here is derived from an EMBL/GenBank/DDBJ whole genome shotgun (WGS) entry which is preliminary data.</text>
</comment>
<dbReference type="Proteomes" id="UP000284684">
    <property type="component" value="Unassembled WGS sequence"/>
</dbReference>
<dbReference type="SUPFAM" id="SSF56801">
    <property type="entry name" value="Acetyl-CoA synthetase-like"/>
    <property type="match status" value="1"/>
</dbReference>
<gene>
    <name evidence="3" type="ORF">BK658_26720</name>
</gene>
<dbReference type="InterPro" id="IPR042099">
    <property type="entry name" value="ANL_N_sf"/>
</dbReference>
<dbReference type="Pfam" id="PF00501">
    <property type="entry name" value="AMP-binding"/>
    <property type="match status" value="1"/>
</dbReference>
<feature type="domain" description="AMP-dependent synthetase/ligase" evidence="2">
    <location>
        <begin position="36"/>
        <end position="383"/>
    </location>
</feature>
<proteinExistence type="predicted"/>
<accession>A0A423GJH5</accession>
<evidence type="ECO:0000313" key="4">
    <source>
        <dbReference type="Proteomes" id="UP000284684"/>
    </source>
</evidence>
<dbReference type="GO" id="GO:0044550">
    <property type="term" value="P:secondary metabolite biosynthetic process"/>
    <property type="evidence" value="ECO:0007669"/>
    <property type="project" value="TreeGrafter"/>
</dbReference>
<reference evidence="3 4" key="1">
    <citation type="submission" date="2016-10" db="EMBL/GenBank/DDBJ databases">
        <title>Comparative genome analysis of multiple Pseudomonas spp. focuses on biocontrol and plant growth promoting traits.</title>
        <authorList>
            <person name="Tao X.-Y."/>
            <person name="Taylor C.G."/>
        </authorList>
    </citation>
    <scope>NUCLEOTIDE SEQUENCE [LARGE SCALE GENOMIC DNA]</scope>
    <source>
        <strain evidence="3 4">37D10</strain>
    </source>
</reference>
<dbReference type="RefSeq" id="WP_221178624.1">
    <property type="nucleotide sequence ID" value="NZ_MOBI01000033.1"/>
</dbReference>
<dbReference type="PANTHER" id="PTHR45527:SF1">
    <property type="entry name" value="FATTY ACID SYNTHASE"/>
    <property type="match status" value="1"/>
</dbReference>
<protein>
    <submittedName>
        <fullName evidence="3">Amino acid adenylation protein</fullName>
    </submittedName>
</protein>
<dbReference type="Gene3D" id="3.30.300.30">
    <property type="match status" value="1"/>
</dbReference>
<dbReference type="Gene3D" id="3.40.50.12780">
    <property type="entry name" value="N-terminal domain of ligase-like"/>
    <property type="match status" value="1"/>
</dbReference>
<dbReference type="EMBL" id="MOBI01000033">
    <property type="protein sequence ID" value="ROM90328.1"/>
    <property type="molecule type" value="Genomic_DNA"/>
</dbReference>
<dbReference type="InterPro" id="IPR000873">
    <property type="entry name" value="AMP-dep_synth/lig_dom"/>
</dbReference>
<dbReference type="PANTHER" id="PTHR45527">
    <property type="entry name" value="NONRIBOSOMAL PEPTIDE SYNTHETASE"/>
    <property type="match status" value="1"/>
</dbReference>
<dbReference type="GO" id="GO:0005737">
    <property type="term" value="C:cytoplasm"/>
    <property type="evidence" value="ECO:0007669"/>
    <property type="project" value="TreeGrafter"/>
</dbReference>
<feature type="compositionally biased region" description="Polar residues" evidence="1">
    <location>
        <begin position="1"/>
        <end position="11"/>
    </location>
</feature>
<evidence type="ECO:0000256" key="1">
    <source>
        <dbReference type="SAM" id="MobiDB-lite"/>
    </source>
</evidence>
<organism evidence="3 4">
    <name type="scientific">Pseudomonas brassicacearum</name>
    <dbReference type="NCBI Taxonomy" id="930166"/>
    <lineage>
        <taxon>Bacteria</taxon>
        <taxon>Pseudomonadati</taxon>
        <taxon>Pseudomonadota</taxon>
        <taxon>Gammaproteobacteria</taxon>
        <taxon>Pseudomonadales</taxon>
        <taxon>Pseudomonadaceae</taxon>
        <taxon>Pseudomonas</taxon>
    </lineage>
</organism>
<dbReference type="GO" id="GO:0031177">
    <property type="term" value="F:phosphopantetheine binding"/>
    <property type="evidence" value="ECO:0007669"/>
    <property type="project" value="TreeGrafter"/>
</dbReference>
<evidence type="ECO:0000313" key="3">
    <source>
        <dbReference type="EMBL" id="ROM90328.1"/>
    </source>
</evidence>
<evidence type="ECO:0000259" key="2">
    <source>
        <dbReference type="Pfam" id="PF00501"/>
    </source>
</evidence>
<dbReference type="InterPro" id="IPR045851">
    <property type="entry name" value="AMP-bd_C_sf"/>
</dbReference>
<name>A0A423GJH5_9PSED</name>